<evidence type="ECO:0000256" key="4">
    <source>
        <dbReference type="ARBA" id="ARBA00022989"/>
    </source>
</evidence>
<organism evidence="8 9">
    <name type="scientific">Pontibaca methylaminivorans</name>
    <dbReference type="NCBI Taxonomy" id="515897"/>
    <lineage>
        <taxon>Bacteria</taxon>
        <taxon>Pseudomonadati</taxon>
        <taxon>Pseudomonadota</taxon>
        <taxon>Alphaproteobacteria</taxon>
        <taxon>Rhodobacterales</taxon>
        <taxon>Roseobacteraceae</taxon>
        <taxon>Pontibaca</taxon>
    </lineage>
</organism>
<protein>
    <submittedName>
        <fullName evidence="8">Predicted PurR-regulated permease PerM</fullName>
    </submittedName>
</protein>
<evidence type="ECO:0000256" key="1">
    <source>
        <dbReference type="ARBA" id="ARBA00004141"/>
    </source>
</evidence>
<dbReference type="PANTHER" id="PTHR21716:SF64">
    <property type="entry name" value="AI-2 TRANSPORT PROTEIN TQSA"/>
    <property type="match status" value="1"/>
</dbReference>
<feature type="transmembrane region" description="Helical" evidence="7">
    <location>
        <begin position="299"/>
        <end position="318"/>
    </location>
</feature>
<keyword evidence="9" id="KW-1185">Reference proteome</keyword>
<dbReference type="Proteomes" id="UP000192455">
    <property type="component" value="Unassembled WGS sequence"/>
</dbReference>
<dbReference type="OrthoDB" id="9799225at2"/>
<dbReference type="PANTHER" id="PTHR21716">
    <property type="entry name" value="TRANSMEMBRANE PROTEIN"/>
    <property type="match status" value="1"/>
</dbReference>
<keyword evidence="4 7" id="KW-1133">Transmembrane helix</keyword>
<dbReference type="InterPro" id="IPR002549">
    <property type="entry name" value="AI-2E-like"/>
</dbReference>
<evidence type="ECO:0000313" key="8">
    <source>
        <dbReference type="EMBL" id="SIT78030.1"/>
    </source>
</evidence>
<feature type="transmembrane region" description="Helical" evidence="7">
    <location>
        <begin position="324"/>
        <end position="344"/>
    </location>
</feature>
<evidence type="ECO:0000256" key="6">
    <source>
        <dbReference type="SAM" id="MobiDB-lite"/>
    </source>
</evidence>
<feature type="transmembrane region" description="Helical" evidence="7">
    <location>
        <begin position="71"/>
        <end position="93"/>
    </location>
</feature>
<feature type="region of interest" description="Disordered" evidence="6">
    <location>
        <begin position="354"/>
        <end position="390"/>
    </location>
</feature>
<feature type="transmembrane region" description="Helical" evidence="7">
    <location>
        <begin position="21"/>
        <end position="51"/>
    </location>
</feature>
<feature type="transmembrane region" description="Helical" evidence="7">
    <location>
        <begin position="140"/>
        <end position="165"/>
    </location>
</feature>
<evidence type="ECO:0000256" key="7">
    <source>
        <dbReference type="SAM" id="Phobius"/>
    </source>
</evidence>
<keyword evidence="5 7" id="KW-0472">Membrane</keyword>
<feature type="transmembrane region" description="Helical" evidence="7">
    <location>
        <begin position="267"/>
        <end position="287"/>
    </location>
</feature>
<proteinExistence type="inferred from homology"/>
<evidence type="ECO:0000313" key="9">
    <source>
        <dbReference type="Proteomes" id="UP000192455"/>
    </source>
</evidence>
<dbReference type="AlphaFoldDB" id="A0A1R3WIW6"/>
<accession>A0A1R3WIW6</accession>
<dbReference type="RefSeq" id="WP_083946036.1">
    <property type="nucleotide sequence ID" value="NZ_FTPS01000001.1"/>
</dbReference>
<dbReference type="GO" id="GO:0016020">
    <property type="term" value="C:membrane"/>
    <property type="evidence" value="ECO:0007669"/>
    <property type="project" value="UniProtKB-SubCell"/>
</dbReference>
<feature type="transmembrane region" description="Helical" evidence="7">
    <location>
        <begin position="204"/>
        <end position="223"/>
    </location>
</feature>
<comment type="subcellular location">
    <subcellularLocation>
        <location evidence="1">Membrane</location>
        <topology evidence="1">Multi-pass membrane protein</topology>
    </subcellularLocation>
</comment>
<name>A0A1R3WIW6_9RHOB</name>
<reference evidence="8 9" key="1">
    <citation type="submission" date="2017-01" db="EMBL/GenBank/DDBJ databases">
        <authorList>
            <person name="Mah S.A."/>
            <person name="Swanson W.J."/>
            <person name="Moy G.W."/>
            <person name="Vacquier V.D."/>
        </authorList>
    </citation>
    <scope>NUCLEOTIDE SEQUENCE [LARGE SCALE GENOMIC DNA]</scope>
    <source>
        <strain evidence="8 9">DSM 21219</strain>
    </source>
</reference>
<gene>
    <name evidence="8" type="ORF">SAMN05421849_0879</name>
</gene>
<feature type="transmembrane region" description="Helical" evidence="7">
    <location>
        <begin position="235"/>
        <end position="261"/>
    </location>
</feature>
<evidence type="ECO:0000256" key="3">
    <source>
        <dbReference type="ARBA" id="ARBA00022692"/>
    </source>
</evidence>
<evidence type="ECO:0000256" key="2">
    <source>
        <dbReference type="ARBA" id="ARBA00009773"/>
    </source>
</evidence>
<keyword evidence="3 7" id="KW-0812">Transmembrane</keyword>
<dbReference type="EMBL" id="FTPS01000001">
    <property type="protein sequence ID" value="SIT78030.1"/>
    <property type="molecule type" value="Genomic_DNA"/>
</dbReference>
<evidence type="ECO:0000256" key="5">
    <source>
        <dbReference type="ARBA" id="ARBA00023136"/>
    </source>
</evidence>
<dbReference type="STRING" id="515897.SAMN05421849_0879"/>
<feature type="compositionally biased region" description="Basic and acidic residues" evidence="6">
    <location>
        <begin position="361"/>
        <end position="381"/>
    </location>
</feature>
<sequence length="390" mass="42027">MSPKHEEPGPATMVRAIRDGLMVGVLAVSLLYFGAGFLIPLALAFFLYVLIIAVSNRFSALPLVGPYLPGWLTLALGIVVVMAGMFAVMYVLADQATRFLLKLPGYGDRLEQILTRVAELVGSQIPDVIRDQLASLDVSLIAYSAFGGARSFLSTFLLISLYVIFMLAERGVIARKIELAATDPELSRELRRIMSDISLSLQRYVGVKTFISLLTAIVCYGVYRALNLEFAETWAVLTFALNFIPAIGSIIAVLLPALAALVQFDTLGPFLVVLLGTGIVQFSIGNFLDPALIGRSLNLSTLMVILALTFWAGIWGIIGAFLSVPLTVCLLIVFSNIPAARPIAILMSKEGTLMSGQSTRAPDDAARPETAPDHPGEDRKPTVSSVPPRT</sequence>
<dbReference type="GO" id="GO:0055085">
    <property type="term" value="P:transmembrane transport"/>
    <property type="evidence" value="ECO:0007669"/>
    <property type="project" value="TreeGrafter"/>
</dbReference>
<comment type="similarity">
    <text evidence="2">Belongs to the autoinducer-2 exporter (AI-2E) (TC 2.A.86) family.</text>
</comment>
<dbReference type="Pfam" id="PF01594">
    <property type="entry name" value="AI-2E_transport"/>
    <property type="match status" value="1"/>
</dbReference>